<keyword evidence="2" id="KW-1133">Transmembrane helix</keyword>
<evidence type="ECO:0000256" key="2">
    <source>
        <dbReference type="SAM" id="Phobius"/>
    </source>
</evidence>
<evidence type="ECO:0000259" key="3">
    <source>
        <dbReference type="Pfam" id="PF21537"/>
    </source>
</evidence>
<evidence type="ECO:0000313" key="5">
    <source>
        <dbReference type="Proteomes" id="UP001611548"/>
    </source>
</evidence>
<feature type="domain" description="DUF1980" evidence="3">
    <location>
        <begin position="160"/>
        <end position="248"/>
    </location>
</feature>
<keyword evidence="5" id="KW-1185">Reference proteome</keyword>
<protein>
    <submittedName>
        <fullName evidence="4">TIGR03943 family putative permease subunit</fullName>
    </submittedName>
</protein>
<evidence type="ECO:0000256" key="1">
    <source>
        <dbReference type="SAM" id="MobiDB-lite"/>
    </source>
</evidence>
<dbReference type="Pfam" id="PF21537">
    <property type="entry name" value="DUF1980_C"/>
    <property type="match status" value="1"/>
</dbReference>
<gene>
    <name evidence="4" type="ORF">ACH429_19290</name>
</gene>
<keyword evidence="2" id="KW-0812">Transmembrane</keyword>
<feature type="transmembrane region" description="Helical" evidence="2">
    <location>
        <begin position="39"/>
        <end position="55"/>
    </location>
</feature>
<comment type="caution">
    <text evidence="4">The sequence shown here is derived from an EMBL/GenBank/DDBJ whole genome shotgun (WGS) entry which is preliminary data.</text>
</comment>
<organism evidence="4 5">
    <name type="scientific">Streptomyces pathocidini</name>
    <dbReference type="NCBI Taxonomy" id="1650571"/>
    <lineage>
        <taxon>Bacteria</taxon>
        <taxon>Bacillati</taxon>
        <taxon>Actinomycetota</taxon>
        <taxon>Actinomycetes</taxon>
        <taxon>Kitasatosporales</taxon>
        <taxon>Streptomycetaceae</taxon>
        <taxon>Streptomyces</taxon>
    </lineage>
</organism>
<name>A0ABW7UUD2_9ACTN</name>
<accession>A0ABW7UUD2</accession>
<dbReference type="NCBIfam" id="TIGR03943">
    <property type="entry name" value="TIGR03943 family putative permease subunit"/>
    <property type="match status" value="1"/>
</dbReference>
<dbReference type="InterPro" id="IPR015402">
    <property type="entry name" value="DUF1980"/>
</dbReference>
<dbReference type="EMBL" id="JBIRWE010000008">
    <property type="protein sequence ID" value="MFI1966219.1"/>
    <property type="molecule type" value="Genomic_DNA"/>
</dbReference>
<reference evidence="4 5" key="1">
    <citation type="submission" date="2024-10" db="EMBL/GenBank/DDBJ databases">
        <title>The Natural Products Discovery Center: Release of the First 8490 Sequenced Strains for Exploring Actinobacteria Biosynthetic Diversity.</title>
        <authorList>
            <person name="Kalkreuter E."/>
            <person name="Kautsar S.A."/>
            <person name="Yang D."/>
            <person name="Bader C.D."/>
            <person name="Teijaro C.N."/>
            <person name="Fluegel L."/>
            <person name="Davis C.M."/>
            <person name="Simpson J.R."/>
            <person name="Lauterbach L."/>
            <person name="Steele A.D."/>
            <person name="Gui C."/>
            <person name="Meng S."/>
            <person name="Li G."/>
            <person name="Viehrig K."/>
            <person name="Ye F."/>
            <person name="Su P."/>
            <person name="Kiefer A.F."/>
            <person name="Nichols A."/>
            <person name="Cepeda A.J."/>
            <person name="Yan W."/>
            <person name="Fan B."/>
            <person name="Jiang Y."/>
            <person name="Adhikari A."/>
            <person name="Zheng C.-J."/>
            <person name="Schuster L."/>
            <person name="Cowan T.M."/>
            <person name="Smanski M.J."/>
            <person name="Chevrette M.G."/>
            <person name="De Carvalho L.P.S."/>
            <person name="Shen B."/>
        </authorList>
    </citation>
    <scope>NUCLEOTIDE SEQUENCE [LARGE SCALE GENOMIC DNA]</scope>
    <source>
        <strain evidence="4 5">NPDC020327</strain>
    </source>
</reference>
<dbReference type="InterPro" id="IPR048447">
    <property type="entry name" value="DUF1980_C"/>
</dbReference>
<dbReference type="RefSeq" id="WP_055473831.1">
    <property type="nucleotide sequence ID" value="NZ_JBIRWE010000008.1"/>
</dbReference>
<feature type="region of interest" description="Disordered" evidence="1">
    <location>
        <begin position="63"/>
        <end position="87"/>
    </location>
</feature>
<dbReference type="Proteomes" id="UP001611548">
    <property type="component" value="Unassembled WGS sequence"/>
</dbReference>
<evidence type="ECO:0000313" key="4">
    <source>
        <dbReference type="EMBL" id="MFI1966219.1"/>
    </source>
</evidence>
<feature type="compositionally biased region" description="Basic and acidic residues" evidence="1">
    <location>
        <begin position="65"/>
        <end position="81"/>
    </location>
</feature>
<keyword evidence="2" id="KW-0472">Membrane</keyword>
<feature type="transmembrane region" description="Helical" evidence="2">
    <location>
        <begin position="94"/>
        <end position="113"/>
    </location>
</feature>
<proteinExistence type="predicted"/>
<sequence>MKRNIQVLLLLLSGAGVLHITLLTEVYLRYVKEGLRIPLIVSGVLLLALGMVGAARDGFPFAKPTAEEPAEHADHDGDHGGGGHGHGHSSGPRIAWLLFLPALALLFFTPPALGAFTAARESDPAVSEDARFAPLPDRSPLVMPLSDFQARARQDTGRSLKGRTVRMTGFVTPGEDGGWYLTRLVLSCCAADAQSVKVRMHGAEAPQANSWVTVTGSWRPVGEVGTDSARAALDVAGMRRVPQPANPYADAVPPTA</sequence>